<comment type="caution">
    <text evidence="6">The sequence shown here is derived from an EMBL/GenBank/DDBJ whole genome shotgun (WGS) entry which is preliminary data.</text>
</comment>
<dbReference type="SUPFAM" id="SSF50324">
    <property type="entry name" value="Inorganic pyrophosphatase"/>
    <property type="match status" value="1"/>
</dbReference>
<keyword evidence="3" id="KW-0479">Metal-binding</keyword>
<evidence type="ECO:0000256" key="4">
    <source>
        <dbReference type="ARBA" id="ARBA00022801"/>
    </source>
</evidence>
<evidence type="ECO:0000256" key="1">
    <source>
        <dbReference type="ARBA" id="ARBA00001946"/>
    </source>
</evidence>
<evidence type="ECO:0000256" key="2">
    <source>
        <dbReference type="ARBA" id="ARBA00012146"/>
    </source>
</evidence>
<accession>A0A0M1VVU2</accession>
<dbReference type="GO" id="GO:0000287">
    <property type="term" value="F:magnesium ion binding"/>
    <property type="evidence" value="ECO:0007669"/>
    <property type="project" value="InterPro"/>
</dbReference>
<dbReference type="EMBL" id="ACDE02000018">
    <property type="protein sequence ID" value="EEO40745.1"/>
    <property type="molecule type" value="Genomic_DNA"/>
</dbReference>
<dbReference type="GO" id="GO:0005737">
    <property type="term" value="C:cytoplasm"/>
    <property type="evidence" value="ECO:0007669"/>
    <property type="project" value="InterPro"/>
</dbReference>
<keyword evidence="4" id="KW-0378">Hydrolase</keyword>
<dbReference type="RefSeq" id="WP_008803313.1">
    <property type="nucleotide sequence ID" value="NZ_KQ235737.1"/>
</dbReference>
<proteinExistence type="predicted"/>
<organism evidence="6 7">
    <name type="scientific">Fusobacterium vincentii 4_1_13</name>
    <dbReference type="NCBI Taxonomy" id="469606"/>
    <lineage>
        <taxon>Bacteria</taxon>
        <taxon>Fusobacteriati</taxon>
        <taxon>Fusobacteriota</taxon>
        <taxon>Fusobacteriia</taxon>
        <taxon>Fusobacteriales</taxon>
        <taxon>Fusobacteriaceae</taxon>
        <taxon>Fusobacterium</taxon>
    </lineage>
</organism>
<dbReference type="AlphaFoldDB" id="A0A0M1VVU2"/>
<dbReference type="Proteomes" id="UP000004925">
    <property type="component" value="Unassembled WGS sequence"/>
</dbReference>
<reference evidence="6 7" key="1">
    <citation type="submission" date="2011-10" db="EMBL/GenBank/DDBJ databases">
        <title>The Genome Sequence of Fusobacterium sp. 4_1_13.</title>
        <authorList>
            <consortium name="The Broad Institute Genome Sequencing Platform"/>
            <person name="Earl A."/>
            <person name="Ward D."/>
            <person name="Feldgarden M."/>
            <person name="Gevers D."/>
            <person name="Strauss J."/>
            <person name="Ambrose C."/>
            <person name="Allen-Vercoe E."/>
            <person name="Young S.K."/>
            <person name="Zeng Q."/>
            <person name="Gargeya S."/>
            <person name="Fitzgerald M."/>
            <person name="Haas B."/>
            <person name="Abouelleil A."/>
            <person name="Alvarado L."/>
            <person name="Arachchi H.M."/>
            <person name="Berlin A."/>
            <person name="Brown A."/>
            <person name="Chapman S.B."/>
            <person name="Chen Z."/>
            <person name="Dunbar C."/>
            <person name="Freedman E."/>
            <person name="Gearin G."/>
            <person name="Goldberg J."/>
            <person name="Griggs A."/>
            <person name="Gujja S."/>
            <person name="Heiman D."/>
            <person name="Howarth C."/>
            <person name="Larson L."/>
            <person name="Lui A."/>
            <person name="MacDonald P.J."/>
            <person name="Montmayeur A."/>
            <person name="Murphy C."/>
            <person name="Neiman D."/>
            <person name="Pearson M."/>
            <person name="Priest M."/>
            <person name="Roberts A."/>
            <person name="Saif S."/>
            <person name="Shea T."/>
            <person name="Shenoy N."/>
            <person name="Sisk P."/>
            <person name="Stolte C."/>
            <person name="Sykes S."/>
            <person name="Wortman J."/>
            <person name="Nusbaum C."/>
            <person name="Birren B."/>
        </authorList>
    </citation>
    <scope>NUCLEOTIDE SEQUENCE [LARGE SCALE GENOMIC DNA]</scope>
    <source>
        <strain evidence="6 7">4_1_13</strain>
    </source>
</reference>
<gene>
    <name evidence="6" type="ORF">FSCG_01458</name>
</gene>
<evidence type="ECO:0000256" key="3">
    <source>
        <dbReference type="ARBA" id="ARBA00022723"/>
    </source>
</evidence>
<evidence type="ECO:0000256" key="5">
    <source>
        <dbReference type="ARBA" id="ARBA00022842"/>
    </source>
</evidence>
<comment type="cofactor">
    <cofactor evidence="1">
        <name>Mg(2+)</name>
        <dbReference type="ChEBI" id="CHEBI:18420"/>
    </cofactor>
</comment>
<evidence type="ECO:0000313" key="6">
    <source>
        <dbReference type="EMBL" id="EEO40745.1"/>
    </source>
</evidence>
<dbReference type="GO" id="GO:0004427">
    <property type="term" value="F:inorganic diphosphate phosphatase activity"/>
    <property type="evidence" value="ECO:0007669"/>
    <property type="project" value="UniProtKB-EC"/>
</dbReference>
<dbReference type="Gene3D" id="3.90.80.10">
    <property type="entry name" value="Inorganic pyrophosphatase"/>
    <property type="match status" value="1"/>
</dbReference>
<sequence length="117" mass="13875">MLKDIEKYKYYLDKEVSVKVDRKLGEKHPNFDFIYLVNYGYIPNTLSEDGEEIDAYILGVFSPINEFIGICKAIVCRYDDNENKLIIVSSDRNYSIEQMEALLEFQERFFKHKIITE</sequence>
<dbReference type="EC" id="3.6.1.1" evidence="2"/>
<protein>
    <recommendedName>
        <fullName evidence="2">inorganic diphosphatase</fullName>
        <ecNumber evidence="2">3.6.1.1</ecNumber>
    </recommendedName>
</protein>
<dbReference type="InterPro" id="IPR036649">
    <property type="entry name" value="Pyrophosphatase_sf"/>
</dbReference>
<keyword evidence="5" id="KW-0460">Magnesium</keyword>
<dbReference type="InterPro" id="IPR008162">
    <property type="entry name" value="Pyrophosphatase"/>
</dbReference>
<dbReference type="HOGENOM" id="CLU_160633_0_0_0"/>
<dbReference type="GO" id="GO:0006796">
    <property type="term" value="P:phosphate-containing compound metabolic process"/>
    <property type="evidence" value="ECO:0007669"/>
    <property type="project" value="InterPro"/>
</dbReference>
<evidence type="ECO:0000313" key="7">
    <source>
        <dbReference type="Proteomes" id="UP000004925"/>
    </source>
</evidence>
<dbReference type="eggNOG" id="COG0221">
    <property type="taxonomic scope" value="Bacteria"/>
</dbReference>
<name>A0A0M1VVU2_FUSVC</name>
<dbReference type="Pfam" id="PF00719">
    <property type="entry name" value="Pyrophosphatase"/>
    <property type="match status" value="1"/>
</dbReference>